<comment type="caution">
    <text evidence="2">The sequence shown here is derived from an EMBL/GenBank/DDBJ whole genome shotgun (WGS) entry which is preliminary data.</text>
</comment>
<feature type="compositionally biased region" description="Polar residues" evidence="1">
    <location>
        <begin position="387"/>
        <end position="398"/>
    </location>
</feature>
<gene>
    <name evidence="2" type="ORF">PMEA_00008280</name>
</gene>
<evidence type="ECO:0000313" key="2">
    <source>
        <dbReference type="EMBL" id="CAH3119417.1"/>
    </source>
</evidence>
<protein>
    <submittedName>
        <fullName evidence="2">Uncharacterized protein</fullName>
    </submittedName>
</protein>
<proteinExistence type="predicted"/>
<dbReference type="EMBL" id="CALNXJ010000017">
    <property type="protein sequence ID" value="CAH3119417.1"/>
    <property type="molecule type" value="Genomic_DNA"/>
</dbReference>
<reference evidence="2 3" key="1">
    <citation type="submission" date="2022-05" db="EMBL/GenBank/DDBJ databases">
        <authorList>
            <consortium name="Genoscope - CEA"/>
            <person name="William W."/>
        </authorList>
    </citation>
    <scope>NUCLEOTIDE SEQUENCE [LARGE SCALE GENOMIC DNA]</scope>
</reference>
<accession>A0AAU9WMG3</accession>
<feature type="region of interest" description="Disordered" evidence="1">
    <location>
        <begin position="322"/>
        <end position="398"/>
    </location>
</feature>
<keyword evidence="3" id="KW-1185">Reference proteome</keyword>
<evidence type="ECO:0000256" key="1">
    <source>
        <dbReference type="SAM" id="MobiDB-lite"/>
    </source>
</evidence>
<evidence type="ECO:0000313" key="3">
    <source>
        <dbReference type="Proteomes" id="UP001159428"/>
    </source>
</evidence>
<feature type="compositionally biased region" description="Basic and acidic residues" evidence="1">
    <location>
        <begin position="226"/>
        <end position="251"/>
    </location>
</feature>
<sequence length="596" mass="68040">MDEQNELERSISDAIDDEPHQNARTECRKRVFLFNCDSTYSLDSVEKLLLNMKGDIRQELSFDIVKTSFRLSEMSHVAEKAIPKLQMDVAFFVVHANESRLSINEENAGIGYAKLYKALLQATGGKVIVVIGGDDHYKNQDEEESSLISRWAKRKVSSQFTDEFLDGRKSFIFSWNKTYRKIHEEALLHYFDSSKRGQKFERKPNDQPRVPEETLHKTPVTVKPVAKEHEQFTDDPHARDIARSSSEKEVNKQSSVSEMRCYDKEDKLKEERKSGQKFDWKPNDRPGVPQETLHKTPVTEEPGAKEHVQFTDHPHAMDITHSSAEKEVNKQTSVSEAGYYDKGDKLKEERKKGTESEDLEDNGNGLSEGCIRKIASRKATETKDVSTSHSQVTGTMNSDGFVVNKDHLTESEAGYYDKGDKLKEERKKGTESKDLEDNGNGLSEDCTRKIASRKATETKDVLTCHLRDIGTINSNGYVVVNKDDLAGISEEEQMNGRTKHGTLMMKSLVRNGCLSYRDDEMVVNPQWIPPGGFIPHITEQLQHMAEAEVIIYRMEETGALIVFTREVSNLSVVYDMITYFWHMMTGMFDRVYNLFL</sequence>
<feature type="compositionally biased region" description="Basic and acidic residues" evidence="1">
    <location>
        <begin position="292"/>
        <end position="303"/>
    </location>
</feature>
<feature type="region of interest" description="Disordered" evidence="1">
    <location>
        <begin position="424"/>
        <end position="444"/>
    </location>
</feature>
<dbReference type="Proteomes" id="UP001159428">
    <property type="component" value="Unassembled WGS sequence"/>
</dbReference>
<feature type="compositionally biased region" description="Basic and acidic residues" evidence="1">
    <location>
        <begin position="424"/>
        <end position="436"/>
    </location>
</feature>
<organism evidence="2 3">
    <name type="scientific">Pocillopora meandrina</name>
    <dbReference type="NCBI Taxonomy" id="46732"/>
    <lineage>
        <taxon>Eukaryota</taxon>
        <taxon>Metazoa</taxon>
        <taxon>Cnidaria</taxon>
        <taxon>Anthozoa</taxon>
        <taxon>Hexacorallia</taxon>
        <taxon>Scleractinia</taxon>
        <taxon>Astrocoeniina</taxon>
        <taxon>Pocilloporidae</taxon>
        <taxon>Pocillopora</taxon>
    </lineage>
</organism>
<feature type="compositionally biased region" description="Basic and acidic residues" evidence="1">
    <location>
        <begin position="260"/>
        <end position="284"/>
    </location>
</feature>
<feature type="region of interest" description="Disordered" evidence="1">
    <location>
        <begin position="1"/>
        <end position="20"/>
    </location>
</feature>
<feature type="compositionally biased region" description="Basic and acidic residues" evidence="1">
    <location>
        <begin position="339"/>
        <end position="355"/>
    </location>
</feature>
<feature type="region of interest" description="Disordered" evidence="1">
    <location>
        <begin position="226"/>
        <end position="303"/>
    </location>
</feature>
<name>A0AAU9WMG3_9CNID</name>
<dbReference type="AlphaFoldDB" id="A0AAU9WMG3"/>